<dbReference type="Proteomes" id="UP000195573">
    <property type="component" value="Chromosome"/>
</dbReference>
<feature type="transmembrane region" description="Helical" evidence="1">
    <location>
        <begin position="228"/>
        <end position="252"/>
    </location>
</feature>
<evidence type="ECO:0000313" key="3">
    <source>
        <dbReference type="EMBL" id="TYS74622.1"/>
    </source>
</evidence>
<dbReference type="EMBL" id="CP020880">
    <property type="protein sequence ID" value="ART76848.1"/>
    <property type="molecule type" value="Genomic_DNA"/>
</dbReference>
<dbReference type="OrthoDB" id="2988195at2"/>
<evidence type="ECO:0000313" key="5">
    <source>
        <dbReference type="Proteomes" id="UP000324517"/>
    </source>
</evidence>
<dbReference type="Proteomes" id="UP000324517">
    <property type="component" value="Unassembled WGS sequence"/>
</dbReference>
<keyword evidence="1" id="KW-0472">Membrane</keyword>
<accession>A0A1Y0CNF6</accession>
<dbReference type="AlphaFoldDB" id="A0A1Y0CNF6"/>
<dbReference type="InterPro" id="IPR014231">
    <property type="entry name" value="Spore_YpjB"/>
</dbReference>
<evidence type="ECO:0000256" key="1">
    <source>
        <dbReference type="SAM" id="Phobius"/>
    </source>
</evidence>
<keyword evidence="1" id="KW-1133">Transmembrane helix</keyword>
<reference evidence="2 4" key="1">
    <citation type="submission" date="2017-04" db="EMBL/GenBank/DDBJ databases">
        <title>Complete Genome Sequence of the Bacillus horikoshii 20a strain from Cuatro Cienegas, Coahuila, Mexico.</title>
        <authorList>
            <person name="Zarza E."/>
            <person name="Alcaraz L.D."/>
            <person name="Aguilar-Salinas B."/>
            <person name="Islas A."/>
            <person name="Olmedo-Alvarez G."/>
        </authorList>
    </citation>
    <scope>NUCLEOTIDE SEQUENCE [LARGE SCALE GENOMIC DNA]</scope>
    <source>
        <strain evidence="2 4">20a</strain>
    </source>
</reference>
<dbReference type="Pfam" id="PF09577">
    <property type="entry name" value="Spore_YpjB"/>
    <property type="match status" value="1"/>
</dbReference>
<proteinExistence type="predicted"/>
<protein>
    <submittedName>
        <fullName evidence="3">Sporulation protein YpjB</fullName>
    </submittedName>
</protein>
<dbReference type="EMBL" id="VTET01000001">
    <property type="protein sequence ID" value="TYS74622.1"/>
    <property type="molecule type" value="Genomic_DNA"/>
</dbReference>
<sequence>MKAKKLIVAILLFLLIFPTGIKAHSHETLEPFALNFIMDDALQLVKTERYVEAHNLLDIFSDEFTKLMVTNQQIPPDEVRIISVVHQQSMASLSDTLLPHEEKVRAIIRLRLAVDAMTSEHQPMWVEMEDPLIMTFQQLKDSVDTRDSDTYEALYRRLLLEYDMIHPSVRMDVKPEHIQKVDAHIDYLDKNREALLSHSEEFDDMQVIEADLKALFKELKEDETDPSFLWVMISTGSFILLTLSYVAFRKYLGAKKLEMRKKLKD</sequence>
<keyword evidence="1" id="KW-0812">Transmembrane</keyword>
<reference evidence="3 5" key="2">
    <citation type="submission" date="2019-08" db="EMBL/GenBank/DDBJ databases">
        <title>Bacillus genomes from the desert of Cuatro Cienegas, Coahuila.</title>
        <authorList>
            <person name="Olmedo-Alvarez G."/>
        </authorList>
    </citation>
    <scope>NUCLEOTIDE SEQUENCE [LARGE SCALE GENOMIC DNA]</scope>
    <source>
        <strain evidence="3 5">CH98b_3T</strain>
    </source>
</reference>
<evidence type="ECO:0000313" key="2">
    <source>
        <dbReference type="EMBL" id="ART76848.1"/>
    </source>
</evidence>
<organism evidence="3 5">
    <name type="scientific">Sutcliffiella horikoshii</name>
    <dbReference type="NCBI Taxonomy" id="79883"/>
    <lineage>
        <taxon>Bacteria</taxon>
        <taxon>Bacillati</taxon>
        <taxon>Bacillota</taxon>
        <taxon>Bacilli</taxon>
        <taxon>Bacillales</taxon>
        <taxon>Bacillaceae</taxon>
        <taxon>Sutcliffiella</taxon>
    </lineage>
</organism>
<gene>
    <name evidence="2" type="ORF">B4U37_12700</name>
    <name evidence="3" type="ORF">FZC75_02690</name>
</gene>
<dbReference type="KEGG" id="bhk:B4U37_12700"/>
<evidence type="ECO:0000313" key="4">
    <source>
        <dbReference type="Proteomes" id="UP000195573"/>
    </source>
</evidence>
<dbReference type="GeneID" id="96739277"/>
<name>A0A1Y0CNF6_9BACI</name>
<dbReference type="RefSeq" id="WP_088018536.1">
    <property type="nucleotide sequence ID" value="NZ_CP020880.1"/>
</dbReference>
<keyword evidence="4" id="KW-1185">Reference proteome</keyword>